<feature type="domain" description="Haem-binding uptake Tiki superfamily ChaN" evidence="1">
    <location>
        <begin position="40"/>
        <end position="239"/>
    </location>
</feature>
<dbReference type="Proteomes" id="UP000470771">
    <property type="component" value="Unassembled WGS sequence"/>
</dbReference>
<dbReference type="Pfam" id="PF04187">
    <property type="entry name" value="Cofac_haem_bdg"/>
    <property type="match status" value="1"/>
</dbReference>
<accession>A0A6N9NIL8</accession>
<evidence type="ECO:0000313" key="2">
    <source>
        <dbReference type="EMBL" id="NBG65351.1"/>
    </source>
</evidence>
<keyword evidence="3" id="KW-1185">Reference proteome</keyword>
<evidence type="ECO:0000313" key="3">
    <source>
        <dbReference type="Proteomes" id="UP000470771"/>
    </source>
</evidence>
<sequence length="284" mass="31867">MKAILTSIFTILLVHASVAQKMDAYQIYTAKGKKTTYKKLVKAADKSDIILFGELHNNAISHWLELEVLKSIAETKAVTVGAEMFEADNQEPLNLYLSDSIDAKGLDTTARLWNNFRTDYQPLVDFAKSKQFPFIATNVPRRYASKVYKGGFGSLDSISDLEKTWIAPLPIAYDSSLSGYVEMLKMMGGHGGDNLPRAQALKDATMAHFILANYNSNSTFIHYNGAYHSDDYQGILWYLKLQKPELNYLTITTVTQANVYELSAKAKQKADFIIVVDEDVTETY</sequence>
<evidence type="ECO:0000259" key="1">
    <source>
        <dbReference type="Pfam" id="PF04187"/>
    </source>
</evidence>
<dbReference type="SUPFAM" id="SSF159501">
    <property type="entry name" value="EreA/ChaN-like"/>
    <property type="match status" value="1"/>
</dbReference>
<comment type="caution">
    <text evidence="2">The sequence shown here is derived from an EMBL/GenBank/DDBJ whole genome shotgun (WGS) entry which is preliminary data.</text>
</comment>
<dbReference type="Gene3D" id="3.40.50.11550">
    <property type="match status" value="1"/>
</dbReference>
<dbReference type="InterPro" id="IPR007314">
    <property type="entry name" value="Cofac_haem-bd_dom"/>
</dbReference>
<organism evidence="2 3">
    <name type="scientific">Acidiluteibacter ferrifornacis</name>
    <dbReference type="NCBI Taxonomy" id="2692424"/>
    <lineage>
        <taxon>Bacteria</taxon>
        <taxon>Pseudomonadati</taxon>
        <taxon>Bacteroidota</taxon>
        <taxon>Flavobacteriia</taxon>
        <taxon>Flavobacteriales</taxon>
        <taxon>Cryomorphaceae</taxon>
        <taxon>Acidiluteibacter</taxon>
    </lineage>
</organism>
<gene>
    <name evidence="2" type="ORF">GQN54_04445</name>
</gene>
<dbReference type="EMBL" id="WWNE01000005">
    <property type="protein sequence ID" value="NBG65351.1"/>
    <property type="molecule type" value="Genomic_DNA"/>
</dbReference>
<proteinExistence type="predicted"/>
<protein>
    <submittedName>
        <fullName evidence="2">Iron-regulated protein</fullName>
    </submittedName>
</protein>
<name>A0A6N9NIL8_9FLAO</name>
<dbReference type="AlphaFoldDB" id="A0A6N9NIL8"/>
<dbReference type="CDD" id="cd14727">
    <property type="entry name" value="ChanN-like"/>
    <property type="match status" value="1"/>
</dbReference>
<dbReference type="RefSeq" id="WP_160632314.1">
    <property type="nucleotide sequence ID" value="NZ_WWNE01000005.1"/>
</dbReference>
<reference evidence="2 3" key="1">
    <citation type="submission" date="2019-12" db="EMBL/GenBank/DDBJ databases">
        <authorList>
            <person name="Zhao J."/>
        </authorList>
    </citation>
    <scope>NUCLEOTIDE SEQUENCE [LARGE SCALE GENOMIC DNA]</scope>
    <source>
        <strain evidence="2 3">S-15</strain>
    </source>
</reference>